<dbReference type="InterPro" id="IPR011701">
    <property type="entry name" value="MFS"/>
</dbReference>
<dbReference type="Pfam" id="PF07690">
    <property type="entry name" value="MFS_1"/>
    <property type="match status" value="1"/>
</dbReference>
<feature type="region of interest" description="Disordered" evidence="5">
    <location>
        <begin position="787"/>
        <end position="848"/>
    </location>
</feature>
<evidence type="ECO:0000256" key="6">
    <source>
        <dbReference type="SAM" id="Phobius"/>
    </source>
</evidence>
<dbReference type="Proteomes" id="UP000000759">
    <property type="component" value="Chromosome 22"/>
</dbReference>
<dbReference type="SUPFAM" id="SSF103473">
    <property type="entry name" value="MFS general substrate transporter"/>
    <property type="match status" value="2"/>
</dbReference>
<dbReference type="Gene3D" id="1.20.1250.20">
    <property type="entry name" value="MFS general substrate transporter like domains"/>
    <property type="match status" value="2"/>
</dbReference>
<keyword evidence="4 6" id="KW-0472">Membrane</keyword>
<sequence length="1310" mass="142171">MPNFVPAQEAGAQLPNPAPNQLDEKIVFRNGHSDITAASLPSVSTGLSLNNDRLDELKTSEASHSLENFSSADPLKSPDAEESLRPVLMDTSDSISPLMPAHVDPLAASKASVPQTASLETTGNDDTTSPFVDGAIDSMESFPLIKNGEDQNIDSIQDIFLPHLTEHSEVSPFHSGAQSSSPAKAHGEHGVTNIPLANESYHHSSTDDDDDDSSNDESSYFADPNNLPSPKSGRRFSWSSTASAPQLPIVNLQRQRSYTRETDASLSLSEDSENGEDCDDNMHHSDPGFPSHPRTSSSLVPTHRARNVTDLQTYPIMRMHSVSSLVSTSSHNSSGSDDTSQAELRHATQGNYYLTQSSEVSGRTSPTMGEHPRYPQPSPPVIDSLSAANSDFTLSHPQPQFLTAEQWVASMAASGRQRQPTYEAMDIPPASLRSNSSAWSMENHALAYSGDGLTSQGTDNTHTAAPSIPDSNNGGGSSGDGKFAYYPNSNSVASSTGDNARGGYSYGSTQSRAALTNQNSLPSEEDDIEDEHRDGNGFKVYWQRWIMLFYMSSLNLLSDWTCYSVAPIAVMTEEAFGSINPELLVVIFLGANAITTVCEPIILSRLGLRRTVVFGALLLMIGSIIKSGGMPPIIRADIQKGEGEWRVYFGFFLVGLSQPLYQCTPALLSASWFPERERTMATGVALNANQLGIGFAFIFGTLLVANSDDIPNYFGLLSIISTLTFLGTLFQFDDAPPTPPSDTARVMRGTLQTQLPGWGEFVASVQSLGTSTRGLAEAVGRAGVPQRDFKTMDNAPVSSAGTATTTAAARAKAKPLPGSGQRSGRTSSSRKGHRSSNNIVGRQKKVKVSREQLETGILAMGPDAEFHGLKPSPVKWGRVSKDPLTDSGSGDRVFAAPSPMMQGPVGQTNNEVEDNSSDEREDGLSQGGLPYASQDPMHRNSVYPPGGYPVFPPTPYGAPVVNYQYPDYQSYHQYPQPVWDPRFQQYVYPQYGHPQFYPPPNDAFHYGHQQAALPLHPRSTGRASIYPSTPEFMDEGAEPVLTMTPHHLDINIRDDQVILSIRACLRRPGFIHALVAFTVSGIVINTLSTFMDYLVRLNGVGREYTGIVGGSFQFCIMISSLIVGTLTDKTRAYYSVTVAMLVLGAFGLAECGVSLDSNRGSELRYALVIVAVLVGPLQPVSTELGVDVVYPLSENTVLVIQQLFSNLLSALFIPCFKAMKDIGIGSGDHEHPEYTFSFYLLIVLHATATVFFATFNGRYLRYEHELEKRAIEERRVEAKAKAELRAAFVRGEAYSDGLPETQSLMQHPFV</sequence>
<dbReference type="InterPro" id="IPR036259">
    <property type="entry name" value="MFS_trans_sf"/>
</dbReference>
<dbReference type="GeneID" id="7195864"/>
<dbReference type="GO" id="GO:0016020">
    <property type="term" value="C:membrane"/>
    <property type="evidence" value="ECO:0007669"/>
    <property type="project" value="UniProtKB-SubCell"/>
</dbReference>
<feature type="compositionally biased region" description="Acidic residues" evidence="5">
    <location>
        <begin position="270"/>
        <end position="279"/>
    </location>
</feature>
<evidence type="ECO:0000256" key="5">
    <source>
        <dbReference type="SAM" id="MobiDB-lite"/>
    </source>
</evidence>
<evidence type="ECO:0000256" key="4">
    <source>
        <dbReference type="ARBA" id="ARBA00023136"/>
    </source>
</evidence>
<dbReference type="GO" id="GO:0022857">
    <property type="term" value="F:transmembrane transporter activity"/>
    <property type="evidence" value="ECO:0007669"/>
    <property type="project" value="InterPro"/>
</dbReference>
<feature type="transmembrane region" description="Helical" evidence="6">
    <location>
        <begin position="713"/>
        <end position="732"/>
    </location>
</feature>
<dbReference type="eggNOG" id="KOG2563">
    <property type="taxonomic scope" value="Eukaryota"/>
</dbReference>
<feature type="region of interest" description="Disordered" evidence="5">
    <location>
        <begin position="1"/>
        <end position="20"/>
    </location>
</feature>
<evidence type="ECO:0000313" key="7">
    <source>
        <dbReference type="EMBL" id="EEC44452.1"/>
    </source>
</evidence>
<feature type="region of interest" description="Disordered" evidence="5">
    <location>
        <begin position="107"/>
        <end position="134"/>
    </location>
</feature>
<reference evidence="8" key="2">
    <citation type="submission" date="2008-08" db="EMBL/GenBank/DDBJ databases">
        <authorList>
            <consortium name="Diatom Consortium"/>
            <person name="Grigoriev I."/>
            <person name="Grimwood J."/>
            <person name="Kuo A."/>
            <person name="Otillar R.P."/>
            <person name="Salamov A."/>
            <person name="Detter J.C."/>
            <person name="Lindquist E."/>
            <person name="Shapiro H."/>
            <person name="Lucas S."/>
            <person name="Glavina del Rio T."/>
            <person name="Pitluck S."/>
            <person name="Rokhsar D."/>
            <person name="Bowler C."/>
        </authorList>
    </citation>
    <scope>GENOME REANNOTATION</scope>
    <source>
        <strain evidence="8">CCAP 1055/1</strain>
    </source>
</reference>
<name>B7GAY6_PHATC</name>
<evidence type="ECO:0000256" key="3">
    <source>
        <dbReference type="ARBA" id="ARBA00022989"/>
    </source>
</evidence>
<dbReference type="OrthoDB" id="422206at2759"/>
<feature type="transmembrane region" description="Helical" evidence="6">
    <location>
        <begin position="1070"/>
        <end position="1095"/>
    </location>
</feature>
<dbReference type="PaxDb" id="2850-Phatr49540"/>
<feature type="compositionally biased region" description="Polar residues" evidence="5">
    <location>
        <begin position="112"/>
        <end position="130"/>
    </location>
</feature>
<feature type="compositionally biased region" description="Low complexity" evidence="5">
    <location>
        <begin position="800"/>
        <end position="810"/>
    </location>
</feature>
<dbReference type="RefSeq" id="XP_002184274.1">
    <property type="nucleotide sequence ID" value="XM_002184238.1"/>
</dbReference>
<dbReference type="KEGG" id="pti:PHATRDRAFT_49540"/>
<feature type="region of interest" description="Disordered" evidence="5">
    <location>
        <begin position="416"/>
        <end position="435"/>
    </location>
</feature>
<dbReference type="InterPro" id="IPR049680">
    <property type="entry name" value="FLVCR1-2_SLC49-like"/>
</dbReference>
<dbReference type="PANTHER" id="PTHR10924">
    <property type="entry name" value="MAJOR FACILITATOR SUPERFAMILY PROTEIN-RELATED"/>
    <property type="match status" value="1"/>
</dbReference>
<evidence type="ECO:0000313" key="8">
    <source>
        <dbReference type="Proteomes" id="UP000000759"/>
    </source>
</evidence>
<feature type="transmembrane region" description="Helical" evidence="6">
    <location>
        <begin position="1163"/>
        <end position="1181"/>
    </location>
</feature>
<organism evidence="7 8">
    <name type="scientific">Phaeodactylum tricornutum (strain CCAP 1055/1)</name>
    <dbReference type="NCBI Taxonomy" id="556484"/>
    <lineage>
        <taxon>Eukaryota</taxon>
        <taxon>Sar</taxon>
        <taxon>Stramenopiles</taxon>
        <taxon>Ochrophyta</taxon>
        <taxon>Bacillariophyta</taxon>
        <taxon>Bacillariophyceae</taxon>
        <taxon>Bacillariophycidae</taxon>
        <taxon>Naviculales</taxon>
        <taxon>Phaeodactylaceae</taxon>
        <taxon>Phaeodactylum</taxon>
    </lineage>
</organism>
<feature type="transmembrane region" description="Helical" evidence="6">
    <location>
        <begin position="1236"/>
        <end position="1255"/>
    </location>
</feature>
<feature type="transmembrane region" description="Helical" evidence="6">
    <location>
        <begin position="1107"/>
        <end position="1126"/>
    </location>
</feature>
<feature type="region of interest" description="Disordered" evidence="5">
    <location>
        <begin position="355"/>
        <end position="386"/>
    </location>
</feature>
<feature type="region of interest" description="Disordered" evidence="5">
    <location>
        <begin position="169"/>
        <end position="303"/>
    </location>
</feature>
<evidence type="ECO:0008006" key="9">
    <source>
        <dbReference type="Google" id="ProtNLM"/>
    </source>
</evidence>
<feature type="compositionally biased region" description="Acidic residues" evidence="5">
    <location>
        <begin position="911"/>
        <end position="921"/>
    </location>
</feature>
<feature type="compositionally biased region" description="Low complexity" evidence="5">
    <location>
        <begin position="323"/>
        <end position="339"/>
    </location>
</feature>
<feature type="compositionally biased region" description="Polar residues" evidence="5">
    <location>
        <begin position="62"/>
        <end position="71"/>
    </location>
</feature>
<keyword evidence="2 6" id="KW-0812">Transmembrane</keyword>
<keyword evidence="3 6" id="KW-1133">Transmembrane helix</keyword>
<feature type="transmembrane region" description="Helical" evidence="6">
    <location>
        <begin position="647"/>
        <end position="668"/>
    </location>
</feature>
<feature type="region of interest" description="Disordered" evidence="5">
    <location>
        <begin position="58"/>
        <end position="81"/>
    </location>
</feature>
<feature type="region of interest" description="Disordered" evidence="5">
    <location>
        <begin position="864"/>
        <end position="935"/>
    </location>
</feature>
<evidence type="ECO:0000256" key="1">
    <source>
        <dbReference type="ARBA" id="ARBA00004141"/>
    </source>
</evidence>
<gene>
    <name evidence="7" type="ORF">PHATRDRAFT_49540</name>
</gene>
<feature type="transmembrane region" description="Helical" evidence="6">
    <location>
        <begin position="1132"/>
        <end position="1151"/>
    </location>
</feature>
<accession>B7GAY6</accession>
<feature type="region of interest" description="Disordered" evidence="5">
    <location>
        <begin position="450"/>
        <end position="482"/>
    </location>
</feature>
<comment type="subcellular location">
    <subcellularLocation>
        <location evidence="1">Membrane</location>
        <topology evidence="1">Multi-pass membrane protein</topology>
    </subcellularLocation>
</comment>
<feature type="transmembrane region" description="Helical" evidence="6">
    <location>
        <begin position="688"/>
        <end position="706"/>
    </location>
</feature>
<dbReference type="EMBL" id="CM000624">
    <property type="protein sequence ID" value="EEC44452.1"/>
    <property type="molecule type" value="Genomic_DNA"/>
</dbReference>
<evidence type="ECO:0000256" key="2">
    <source>
        <dbReference type="ARBA" id="ARBA00022692"/>
    </source>
</evidence>
<reference evidence="7 8" key="1">
    <citation type="journal article" date="2008" name="Nature">
        <title>The Phaeodactylum genome reveals the evolutionary history of diatom genomes.</title>
        <authorList>
            <person name="Bowler C."/>
            <person name="Allen A.E."/>
            <person name="Badger J.H."/>
            <person name="Grimwood J."/>
            <person name="Jabbari K."/>
            <person name="Kuo A."/>
            <person name="Maheswari U."/>
            <person name="Martens C."/>
            <person name="Maumus F."/>
            <person name="Otillar R.P."/>
            <person name="Rayko E."/>
            <person name="Salamov A."/>
            <person name="Vandepoele K."/>
            <person name="Beszteri B."/>
            <person name="Gruber A."/>
            <person name="Heijde M."/>
            <person name="Katinka M."/>
            <person name="Mock T."/>
            <person name="Valentin K."/>
            <person name="Verret F."/>
            <person name="Berges J.A."/>
            <person name="Brownlee C."/>
            <person name="Cadoret J.P."/>
            <person name="Chiovitti A."/>
            <person name="Choi C.J."/>
            <person name="Coesel S."/>
            <person name="De Martino A."/>
            <person name="Detter J.C."/>
            <person name="Durkin C."/>
            <person name="Falciatore A."/>
            <person name="Fournet J."/>
            <person name="Haruta M."/>
            <person name="Huysman M.J."/>
            <person name="Jenkins B.D."/>
            <person name="Jiroutova K."/>
            <person name="Jorgensen R.E."/>
            <person name="Joubert Y."/>
            <person name="Kaplan A."/>
            <person name="Kroger N."/>
            <person name="Kroth P.G."/>
            <person name="La Roche J."/>
            <person name="Lindquist E."/>
            <person name="Lommer M."/>
            <person name="Martin-Jezequel V."/>
            <person name="Lopez P.J."/>
            <person name="Lucas S."/>
            <person name="Mangogna M."/>
            <person name="McGinnis K."/>
            <person name="Medlin L.K."/>
            <person name="Montsant A."/>
            <person name="Oudot-Le Secq M.P."/>
            <person name="Napoli C."/>
            <person name="Obornik M."/>
            <person name="Parker M.S."/>
            <person name="Petit J.L."/>
            <person name="Porcel B.M."/>
            <person name="Poulsen N."/>
            <person name="Robison M."/>
            <person name="Rychlewski L."/>
            <person name="Rynearson T.A."/>
            <person name="Schmutz J."/>
            <person name="Shapiro H."/>
            <person name="Siaut M."/>
            <person name="Stanley M."/>
            <person name="Sussman M.R."/>
            <person name="Taylor A.R."/>
            <person name="Vardi A."/>
            <person name="von Dassow P."/>
            <person name="Vyverman W."/>
            <person name="Willis A."/>
            <person name="Wyrwicz L.S."/>
            <person name="Rokhsar D.S."/>
            <person name="Weissenbach J."/>
            <person name="Armbrust E.V."/>
            <person name="Green B.R."/>
            <person name="Van de Peer Y."/>
            <person name="Grigoriev I.V."/>
        </authorList>
    </citation>
    <scope>NUCLEOTIDE SEQUENCE [LARGE SCALE GENOMIC DNA]</scope>
    <source>
        <strain evidence="7 8">CCAP 1055/1</strain>
    </source>
</reference>
<feature type="compositionally biased region" description="Low complexity" evidence="5">
    <location>
        <begin position="818"/>
        <end position="827"/>
    </location>
</feature>
<feature type="compositionally biased region" description="Polar residues" evidence="5">
    <location>
        <begin position="452"/>
        <end position="464"/>
    </location>
</feature>
<feature type="region of interest" description="Disordered" evidence="5">
    <location>
        <begin position="514"/>
        <end position="533"/>
    </location>
</feature>
<keyword evidence="8" id="KW-1185">Reference proteome</keyword>
<feature type="transmembrane region" description="Helical" evidence="6">
    <location>
        <begin position="608"/>
        <end position="626"/>
    </location>
</feature>
<feature type="region of interest" description="Disordered" evidence="5">
    <location>
        <begin position="323"/>
        <end position="343"/>
    </location>
</feature>
<dbReference type="InParanoid" id="B7GAY6"/>
<protein>
    <recommendedName>
        <fullName evidence="9">Major facilitator superfamily (MFS) profile domain-containing protein</fullName>
    </recommendedName>
</protein>
<dbReference type="PANTHER" id="PTHR10924:SF6">
    <property type="entry name" value="SOLUTE CARRIER FAMILY 49 MEMBER A3"/>
    <property type="match status" value="1"/>
</dbReference>
<proteinExistence type="predicted"/>
<dbReference type="HOGENOM" id="CLU_251556_0_0_1"/>
<feature type="compositionally biased region" description="Polar residues" evidence="5">
    <location>
        <begin position="355"/>
        <end position="367"/>
    </location>
</feature>